<dbReference type="GO" id="GO:0008270">
    <property type="term" value="F:zinc ion binding"/>
    <property type="evidence" value="ECO:0007669"/>
    <property type="project" value="InterPro"/>
</dbReference>
<organism evidence="2 3">
    <name type="scientific">Phytophthora megakarya</name>
    <dbReference type="NCBI Taxonomy" id="4795"/>
    <lineage>
        <taxon>Eukaryota</taxon>
        <taxon>Sar</taxon>
        <taxon>Stramenopiles</taxon>
        <taxon>Oomycota</taxon>
        <taxon>Peronosporomycetes</taxon>
        <taxon>Peronosporales</taxon>
        <taxon>Peronosporaceae</taxon>
        <taxon>Phytophthora</taxon>
    </lineage>
</organism>
<dbReference type="AlphaFoldDB" id="A0A225WZ58"/>
<accession>A0A225WZ58</accession>
<evidence type="ECO:0000256" key="1">
    <source>
        <dbReference type="SAM" id="MobiDB-lite"/>
    </source>
</evidence>
<dbReference type="SUPFAM" id="SSF57756">
    <property type="entry name" value="Retrovirus zinc finger-like domains"/>
    <property type="match status" value="1"/>
</dbReference>
<dbReference type="OrthoDB" id="106121at2759"/>
<evidence type="ECO:0000313" key="3">
    <source>
        <dbReference type="Proteomes" id="UP000198211"/>
    </source>
</evidence>
<proteinExistence type="predicted"/>
<name>A0A225WZ58_9STRA</name>
<feature type="region of interest" description="Disordered" evidence="1">
    <location>
        <begin position="1"/>
        <end position="40"/>
    </location>
</feature>
<dbReference type="GO" id="GO:0003676">
    <property type="term" value="F:nucleic acid binding"/>
    <property type="evidence" value="ECO:0007669"/>
    <property type="project" value="InterPro"/>
</dbReference>
<feature type="region of interest" description="Disordered" evidence="1">
    <location>
        <begin position="249"/>
        <end position="295"/>
    </location>
</feature>
<dbReference type="InterPro" id="IPR021109">
    <property type="entry name" value="Peptidase_aspartic_dom_sf"/>
</dbReference>
<comment type="caution">
    <text evidence="2">The sequence shown here is derived from an EMBL/GenBank/DDBJ whole genome shotgun (WGS) entry which is preliminary data.</text>
</comment>
<dbReference type="EMBL" id="NBNE01000108">
    <property type="protein sequence ID" value="OWZ22792.1"/>
    <property type="molecule type" value="Genomic_DNA"/>
</dbReference>
<evidence type="ECO:0008006" key="4">
    <source>
        <dbReference type="Google" id="ProtNLM"/>
    </source>
</evidence>
<evidence type="ECO:0000313" key="2">
    <source>
        <dbReference type="EMBL" id="OWZ22792.1"/>
    </source>
</evidence>
<feature type="compositionally biased region" description="Basic and acidic residues" evidence="1">
    <location>
        <begin position="276"/>
        <end position="286"/>
    </location>
</feature>
<dbReference type="Proteomes" id="UP000198211">
    <property type="component" value="Unassembled WGS sequence"/>
</dbReference>
<keyword evidence="3" id="KW-1185">Reference proteome</keyword>
<feature type="compositionally biased region" description="Basic and acidic residues" evidence="1">
    <location>
        <begin position="7"/>
        <end position="19"/>
    </location>
</feature>
<feature type="compositionally biased region" description="Basic residues" evidence="1">
    <location>
        <begin position="25"/>
        <end position="40"/>
    </location>
</feature>
<dbReference type="Gene3D" id="2.40.70.10">
    <property type="entry name" value="Acid Proteases"/>
    <property type="match status" value="1"/>
</dbReference>
<reference evidence="3" key="1">
    <citation type="submission" date="2017-03" db="EMBL/GenBank/DDBJ databases">
        <title>Phytopthora megakarya and P. palmivora, two closely related causual agents of cacao black pod achieved similar genome size and gene model numbers by different mechanisms.</title>
        <authorList>
            <person name="Ali S."/>
            <person name="Shao J."/>
            <person name="Larry D.J."/>
            <person name="Kronmiller B."/>
            <person name="Shen D."/>
            <person name="Strem M.D."/>
            <person name="Melnick R.L."/>
            <person name="Guiltinan M.J."/>
            <person name="Tyler B.M."/>
            <person name="Meinhardt L.W."/>
            <person name="Bailey B.A."/>
        </authorList>
    </citation>
    <scope>NUCLEOTIDE SEQUENCE [LARGE SCALE GENOMIC DNA]</scope>
    <source>
        <strain evidence="3">zdho120</strain>
    </source>
</reference>
<sequence length="295" mass="33053">MVRHEKTKTNRGQDQDRKKTTSTGKHVRGRGRFKPSSKSKRKETRTCHFCNMPGHIRANCFAWKKEQDKQGNALQFTPTVHHWWLDQCGWQTEKNSKILLDCGASTIYVSKRWVEENQLKTTKFNDKNIRVPLGDNQIVLPLSIAVSALDEAYGCVAVVYAIPDEVDYILGIPLFEDEQPQINWRGRRIEGTQVKTLCWERTGETGGPIEEGRPAIASRLRRSVRAKGLSAKRPDSYAALETDVKSLVKPVHDSEQRQTPSVACEQLENASAGKGSADEGEMKSSGRDGSVAESS</sequence>
<protein>
    <recommendedName>
        <fullName evidence="4">CCHC-type domain-containing protein</fullName>
    </recommendedName>
</protein>
<dbReference type="InterPro" id="IPR036875">
    <property type="entry name" value="Znf_CCHC_sf"/>
</dbReference>
<gene>
    <name evidence="2" type="ORF">PHMEG_0002435</name>
</gene>